<geneLocation type="plasmid" evidence="3">
    <name>ppmurdsm45305</name>
</geneLocation>
<proteinExistence type="predicted"/>
<accession>A0A2V4ABW4</accession>
<dbReference type="NCBIfam" id="NF033537">
    <property type="entry name" value="lasso_biosyn_B2"/>
    <property type="match status" value="1"/>
</dbReference>
<comment type="caution">
    <text evidence="2">The sequence shown here is derived from an EMBL/GenBank/DDBJ whole genome shotgun (WGS) entry which is preliminary data.</text>
</comment>
<dbReference type="OrthoDB" id="583768at2"/>
<keyword evidence="3" id="KW-1185">Reference proteome</keyword>
<protein>
    <recommendedName>
        <fullName evidence="1">Microcin J25-processing protein McjB C-terminal domain-containing protein</fullName>
    </recommendedName>
</protein>
<evidence type="ECO:0000313" key="2">
    <source>
        <dbReference type="EMBL" id="PXY16578.1"/>
    </source>
</evidence>
<gene>
    <name evidence="2" type="ORF">BAY60_35875</name>
</gene>
<organism evidence="2 3">
    <name type="scientific">Prauserella muralis</name>
    <dbReference type="NCBI Taxonomy" id="588067"/>
    <lineage>
        <taxon>Bacteria</taxon>
        <taxon>Bacillati</taxon>
        <taxon>Actinomycetota</taxon>
        <taxon>Actinomycetes</taxon>
        <taxon>Pseudonocardiales</taxon>
        <taxon>Pseudonocardiaceae</taxon>
        <taxon>Prauserella</taxon>
    </lineage>
</organism>
<dbReference type="EMBL" id="MASW01000024">
    <property type="protein sequence ID" value="PXY16578.1"/>
    <property type="molecule type" value="Genomic_DNA"/>
</dbReference>
<sequence length="149" mass="16007">MSAPVVLEQQVPLSRGERLRALTAVATARLLLAATRARPARLRRLLQLLVREGRPASLPMAVRARAAVVTVSLHAASDHGCLLRSIAILLACRAAGYTLTWRVGVVSPPPASHAWVEADDTPVGEPFDPRLLYSPIITVRPCGKGTLPR</sequence>
<dbReference type="Proteomes" id="UP000249915">
    <property type="component" value="Plasmid pPmurDSM45305"/>
</dbReference>
<dbReference type="RefSeq" id="WP_112278820.1">
    <property type="nucleotide sequence ID" value="NZ_CM009984.1"/>
</dbReference>
<dbReference type="InterPro" id="IPR053521">
    <property type="entry name" value="McjB-like"/>
</dbReference>
<dbReference type="InterPro" id="IPR032708">
    <property type="entry name" value="McjB_C"/>
</dbReference>
<name>A0A2V4ABW4_9PSEU</name>
<dbReference type="AlphaFoldDB" id="A0A2V4ABW4"/>
<keyword evidence="2" id="KW-0614">Plasmid</keyword>
<evidence type="ECO:0000259" key="1">
    <source>
        <dbReference type="Pfam" id="PF13471"/>
    </source>
</evidence>
<reference evidence="2 3" key="1">
    <citation type="submission" date="2016-07" db="EMBL/GenBank/DDBJ databases">
        <title>Draft genome sequence of Prauserella muralis DSM 45305, isolated from a mould-covered wall in an indoor environment.</title>
        <authorList>
            <person name="Ruckert C."/>
            <person name="Albersmeier A."/>
            <person name="Jiang C.-L."/>
            <person name="Jiang Y."/>
            <person name="Kalinowski J."/>
            <person name="Schneider O."/>
            <person name="Winkler A."/>
            <person name="Zotchev S.B."/>
        </authorList>
    </citation>
    <scope>NUCLEOTIDE SEQUENCE [LARGE SCALE GENOMIC DNA]</scope>
    <source>
        <strain evidence="2 3">DSM 45305</strain>
        <plasmid evidence="3">ppmurdsm45305</plasmid>
    </source>
</reference>
<feature type="domain" description="Microcin J25-processing protein McjB C-terminal" evidence="1">
    <location>
        <begin position="26"/>
        <end position="137"/>
    </location>
</feature>
<evidence type="ECO:0000313" key="3">
    <source>
        <dbReference type="Proteomes" id="UP000249915"/>
    </source>
</evidence>
<dbReference type="Pfam" id="PF13471">
    <property type="entry name" value="Transglut_core3"/>
    <property type="match status" value="1"/>
</dbReference>